<dbReference type="Pfam" id="PF07238">
    <property type="entry name" value="PilZ"/>
    <property type="match status" value="1"/>
</dbReference>
<keyword evidence="1" id="KW-1133">Transmembrane helix</keyword>
<feature type="domain" description="PilZ" evidence="2">
    <location>
        <begin position="115"/>
        <end position="212"/>
    </location>
</feature>
<dbReference type="Gene3D" id="2.40.10.220">
    <property type="entry name" value="predicted glycosyltransferase like domains"/>
    <property type="match status" value="1"/>
</dbReference>
<evidence type="ECO:0000313" key="3">
    <source>
        <dbReference type="EMBL" id="AUG57429.1"/>
    </source>
</evidence>
<accession>A0A2K9E221</accession>
<protein>
    <submittedName>
        <fullName evidence="3">PilZ domain protein</fullName>
    </submittedName>
</protein>
<keyword evidence="1" id="KW-0472">Membrane</keyword>
<dbReference type="InterPro" id="IPR009875">
    <property type="entry name" value="PilZ_domain"/>
</dbReference>
<evidence type="ECO:0000256" key="1">
    <source>
        <dbReference type="SAM" id="Phobius"/>
    </source>
</evidence>
<sequence>MSKYDLDKRMGILSFLNTKSLNKIIKTNSPADLKHFRMFEFENATILDRTEDELILKVRDSIKEPLFFPDDHVVINYSNNKELYVMSGIINYIYTVSPLKFSVSVNGIEKFKDMRKHQRYYVSLTATINVSGFITPIFAVVKNISSGGVKIYCKDVLIYDDVIEVEVILDRTNKLNFNGKIVRKAKIKDYYEYGIEIIGISESNLKCLYHYMKWLNSDYI</sequence>
<feature type="transmembrane region" description="Helical" evidence="1">
    <location>
        <begin position="120"/>
        <end position="141"/>
    </location>
</feature>
<dbReference type="GO" id="GO:0035438">
    <property type="term" value="F:cyclic-di-GMP binding"/>
    <property type="evidence" value="ECO:0007669"/>
    <property type="project" value="InterPro"/>
</dbReference>
<dbReference type="KEGG" id="hsc:HVS_07570"/>
<proteinExistence type="predicted"/>
<evidence type="ECO:0000259" key="2">
    <source>
        <dbReference type="Pfam" id="PF07238"/>
    </source>
</evidence>
<dbReference type="SUPFAM" id="SSF141371">
    <property type="entry name" value="PilZ domain-like"/>
    <property type="match status" value="1"/>
</dbReference>
<dbReference type="EMBL" id="CP025197">
    <property type="protein sequence ID" value="AUG57429.1"/>
    <property type="molecule type" value="Genomic_DNA"/>
</dbReference>
<keyword evidence="4" id="KW-1185">Reference proteome</keyword>
<name>A0A2K9E221_9FIRM</name>
<evidence type="ECO:0000313" key="4">
    <source>
        <dbReference type="Proteomes" id="UP000233534"/>
    </source>
</evidence>
<gene>
    <name evidence="3" type="ORF">HVS_07570</name>
</gene>
<organism evidence="3 4">
    <name type="scientific">Acetivibrio saccincola</name>
    <dbReference type="NCBI Taxonomy" id="1677857"/>
    <lineage>
        <taxon>Bacteria</taxon>
        <taxon>Bacillati</taxon>
        <taxon>Bacillota</taxon>
        <taxon>Clostridia</taxon>
        <taxon>Eubacteriales</taxon>
        <taxon>Oscillospiraceae</taxon>
        <taxon>Acetivibrio</taxon>
    </lineage>
</organism>
<reference evidence="3 4" key="1">
    <citation type="submission" date="2017-12" db="EMBL/GenBank/DDBJ databases">
        <title>Complete genome sequence of Herbivorax saccincola GGR1, a novel Cellulosome-producing hydrolytic bacterium in a thermophilic biogas plant, established by Illumina and Nanopore MinION sequencing.</title>
        <authorList>
            <person name="Pechtl A."/>
            <person name="Ruckert C."/>
            <person name="Koeck D.E."/>
            <person name="Maus I."/>
            <person name="Winkler A."/>
            <person name="Kalinowski J."/>
            <person name="Puhler A."/>
            <person name="Schwarz W.W."/>
            <person name="Zverlov V.V."/>
            <person name="Schluter A."/>
            <person name="Liebl W."/>
        </authorList>
    </citation>
    <scope>NUCLEOTIDE SEQUENCE [LARGE SCALE GENOMIC DNA]</scope>
    <source>
        <strain evidence="4">SR1</strain>
    </source>
</reference>
<keyword evidence="1" id="KW-0812">Transmembrane</keyword>
<dbReference type="AlphaFoldDB" id="A0A2K9E221"/>
<dbReference type="RefSeq" id="WP_101300766.1">
    <property type="nucleotide sequence ID" value="NZ_CP025197.1"/>
</dbReference>
<dbReference type="Proteomes" id="UP000233534">
    <property type="component" value="Chromosome"/>
</dbReference>